<dbReference type="RefSeq" id="WP_396638722.1">
    <property type="nucleotide sequence ID" value="NZ_JBIQWL010000001.1"/>
</dbReference>
<sequence>MRLDPTGVTASRPATLSLLARAVLMELKIYSSIGRAIARRPAIDPGGSGFSYHRPVMTILIVFIALSALEIPILDLIVHRWPVVRIVVLIIGIWGLTWMIGLLCAYFMRPHVVSPRGLHIREGLEIDIFLNWDDIASVARVRQVDPPKTARFTTTDGRTQLSLRMQDEVNIEIRLERPTTVRLPGRPPKGGAQEAEIIRIWTDNPVGYLKAVDEHMP</sequence>
<feature type="transmembrane region" description="Helical" evidence="1">
    <location>
        <begin position="86"/>
        <end position="108"/>
    </location>
</feature>
<dbReference type="Proteomes" id="UP001610861">
    <property type="component" value="Unassembled WGS sequence"/>
</dbReference>
<feature type="transmembrane region" description="Helical" evidence="1">
    <location>
        <begin position="56"/>
        <end position="74"/>
    </location>
</feature>
<accession>A0ABW7Q2M2</accession>
<proteinExistence type="predicted"/>
<comment type="caution">
    <text evidence="2">The sequence shown here is derived from an EMBL/GenBank/DDBJ whole genome shotgun (WGS) entry which is preliminary data.</text>
</comment>
<name>A0ABW7Q2M2_9MICO</name>
<gene>
    <name evidence="2" type="ORF">ACH3VR_00160</name>
</gene>
<evidence type="ECO:0000313" key="2">
    <source>
        <dbReference type="EMBL" id="MFH8248762.1"/>
    </source>
</evidence>
<keyword evidence="1" id="KW-1133">Transmembrane helix</keyword>
<keyword evidence="1" id="KW-0472">Membrane</keyword>
<evidence type="ECO:0008006" key="4">
    <source>
        <dbReference type="Google" id="ProtNLM"/>
    </source>
</evidence>
<protein>
    <recommendedName>
        <fullName evidence="4">PH domain-containing protein</fullName>
    </recommendedName>
</protein>
<evidence type="ECO:0000256" key="1">
    <source>
        <dbReference type="SAM" id="Phobius"/>
    </source>
</evidence>
<keyword evidence="3" id="KW-1185">Reference proteome</keyword>
<keyword evidence="1" id="KW-0812">Transmembrane</keyword>
<reference evidence="2 3" key="1">
    <citation type="submission" date="2024-09" db="EMBL/GenBank/DDBJ databases">
        <authorList>
            <person name="Pan X."/>
        </authorList>
    </citation>
    <scope>NUCLEOTIDE SEQUENCE [LARGE SCALE GENOMIC DNA]</scope>
    <source>
        <strain evidence="2 3">B2969</strain>
    </source>
</reference>
<organism evidence="2 3">
    <name type="scientific">Microbacterium alkaliflavum</name>
    <dbReference type="NCBI Taxonomy" id="3248839"/>
    <lineage>
        <taxon>Bacteria</taxon>
        <taxon>Bacillati</taxon>
        <taxon>Actinomycetota</taxon>
        <taxon>Actinomycetes</taxon>
        <taxon>Micrococcales</taxon>
        <taxon>Microbacteriaceae</taxon>
        <taxon>Microbacterium</taxon>
    </lineage>
</organism>
<dbReference type="EMBL" id="JBIQWL010000001">
    <property type="protein sequence ID" value="MFH8248762.1"/>
    <property type="molecule type" value="Genomic_DNA"/>
</dbReference>
<evidence type="ECO:0000313" key="3">
    <source>
        <dbReference type="Proteomes" id="UP001610861"/>
    </source>
</evidence>